<reference evidence="2" key="1">
    <citation type="journal article" date="2022" name="Int. J. Mol. Sci.">
        <title>Draft Genome of Tanacetum Coccineum: Genomic Comparison of Closely Related Tanacetum-Family Plants.</title>
        <authorList>
            <person name="Yamashiro T."/>
            <person name="Shiraishi A."/>
            <person name="Nakayama K."/>
            <person name="Satake H."/>
        </authorList>
    </citation>
    <scope>NUCLEOTIDE SEQUENCE</scope>
</reference>
<dbReference type="Proteomes" id="UP001151760">
    <property type="component" value="Unassembled WGS sequence"/>
</dbReference>
<reference evidence="2" key="2">
    <citation type="submission" date="2022-01" db="EMBL/GenBank/DDBJ databases">
        <authorList>
            <person name="Yamashiro T."/>
            <person name="Shiraishi A."/>
            <person name="Satake H."/>
            <person name="Nakayama K."/>
        </authorList>
    </citation>
    <scope>NUCLEOTIDE SEQUENCE</scope>
</reference>
<proteinExistence type="predicted"/>
<name>A0ABQ5IFJ6_9ASTR</name>
<keyword evidence="1" id="KW-0175">Coiled coil</keyword>
<comment type="caution">
    <text evidence="2">The sequence shown here is derived from an EMBL/GenBank/DDBJ whole genome shotgun (WGS) entry which is preliminary data.</text>
</comment>
<feature type="coiled-coil region" evidence="1">
    <location>
        <begin position="89"/>
        <end position="116"/>
    </location>
</feature>
<accession>A0ABQ5IFJ6</accession>
<organism evidence="2 3">
    <name type="scientific">Tanacetum coccineum</name>
    <dbReference type="NCBI Taxonomy" id="301880"/>
    <lineage>
        <taxon>Eukaryota</taxon>
        <taxon>Viridiplantae</taxon>
        <taxon>Streptophyta</taxon>
        <taxon>Embryophyta</taxon>
        <taxon>Tracheophyta</taxon>
        <taxon>Spermatophyta</taxon>
        <taxon>Magnoliopsida</taxon>
        <taxon>eudicotyledons</taxon>
        <taxon>Gunneridae</taxon>
        <taxon>Pentapetalae</taxon>
        <taxon>asterids</taxon>
        <taxon>campanulids</taxon>
        <taxon>Asterales</taxon>
        <taxon>Asteraceae</taxon>
        <taxon>Asteroideae</taxon>
        <taxon>Anthemideae</taxon>
        <taxon>Anthemidinae</taxon>
        <taxon>Tanacetum</taxon>
    </lineage>
</organism>
<evidence type="ECO:0000313" key="3">
    <source>
        <dbReference type="Proteomes" id="UP001151760"/>
    </source>
</evidence>
<evidence type="ECO:0000256" key="1">
    <source>
        <dbReference type="SAM" id="Coils"/>
    </source>
</evidence>
<evidence type="ECO:0000313" key="2">
    <source>
        <dbReference type="EMBL" id="GJT98755.1"/>
    </source>
</evidence>
<keyword evidence="3" id="KW-1185">Reference proteome</keyword>
<protein>
    <submittedName>
        <fullName evidence="2">Uncharacterized protein</fullName>
    </submittedName>
</protein>
<dbReference type="EMBL" id="BQNB010020705">
    <property type="protein sequence ID" value="GJT98755.1"/>
    <property type="molecule type" value="Genomic_DNA"/>
</dbReference>
<gene>
    <name evidence="2" type="ORF">Tco_1094273</name>
</gene>
<sequence length="155" mass="18291">MSEKAKDPKVINKNISHKPIDYKKLSRLTEDFGKRFTPQQELRMNKLLVDFKDKRLLTIGKLKDIIKSLREKSKDKNVKYDYCEIETKNMELENSVAKLLSENERLCNEINHVKQVFKEQFDSIKKTCVRSKEQSDSLIDKVNLKSVENEVWSLL</sequence>